<evidence type="ECO:0000256" key="2">
    <source>
        <dbReference type="ARBA" id="ARBA00022729"/>
    </source>
</evidence>
<proteinExistence type="predicted"/>
<dbReference type="AlphaFoldDB" id="A0A482VXY5"/>
<keyword evidence="3" id="KW-0677">Repeat</keyword>
<dbReference type="SMART" id="SM00013">
    <property type="entry name" value="LRRNT"/>
    <property type="match status" value="1"/>
</dbReference>
<dbReference type="PANTHER" id="PTHR24369:SF210">
    <property type="entry name" value="CHAOPTIN-RELATED"/>
    <property type="match status" value="1"/>
</dbReference>
<dbReference type="InterPro" id="IPR032675">
    <property type="entry name" value="LRR_dom_sf"/>
</dbReference>
<sequence>NRWNCSMDLDWVFNLNQSIVKDLQNLTCFGNPHPKKPLLAIASFMKDIKQQCPSNCVCSLPKVVPKNIESDQLEPHIEVNCSYRGLTELPLNLPTKTKIIRLEGNELEDLKPLRNNPIYRQSLELYLDNNKVNSIEELEGSYWLKHFRVFSISGNKLTEIPTYALDNALEQNINMPNAVRMSLGGNPWRCDCVFTPVFQEMLQKFAFQIQDIREVKCSYVEGDENSLLPIIELSRSSVCRSPTEYSVRALDLLNAVLASLILLILGKLAYDYYYFKKTGRLPWIVTKMP</sequence>
<feature type="non-terminal residue" evidence="6">
    <location>
        <position position="1"/>
    </location>
</feature>
<accession>A0A482VXY5</accession>
<keyword evidence="4" id="KW-0812">Transmembrane</keyword>
<keyword evidence="4" id="KW-1133">Transmembrane helix</keyword>
<keyword evidence="2" id="KW-0732">Signal</keyword>
<keyword evidence="4" id="KW-0472">Membrane</keyword>
<comment type="caution">
    <text evidence="6">The sequence shown here is derived from an EMBL/GenBank/DDBJ whole genome shotgun (WGS) entry which is preliminary data.</text>
</comment>
<keyword evidence="7" id="KW-1185">Reference proteome</keyword>
<evidence type="ECO:0000259" key="5">
    <source>
        <dbReference type="SMART" id="SM00013"/>
    </source>
</evidence>
<dbReference type="OrthoDB" id="6343311at2759"/>
<keyword evidence="1" id="KW-0433">Leucine-rich repeat</keyword>
<reference evidence="6 7" key="1">
    <citation type="submission" date="2017-03" db="EMBL/GenBank/DDBJ databases">
        <title>Genome of the blue death feigning beetle - Asbolus verrucosus.</title>
        <authorList>
            <person name="Rider S.D."/>
        </authorList>
    </citation>
    <scope>NUCLEOTIDE SEQUENCE [LARGE SCALE GENOMIC DNA]</scope>
    <source>
        <strain evidence="6">Butters</strain>
        <tissue evidence="6">Head and leg muscle</tissue>
    </source>
</reference>
<name>A0A482VXY5_ASBVE</name>
<dbReference type="Gene3D" id="3.80.10.10">
    <property type="entry name" value="Ribonuclease Inhibitor"/>
    <property type="match status" value="1"/>
</dbReference>
<evidence type="ECO:0000256" key="3">
    <source>
        <dbReference type="ARBA" id="ARBA00022737"/>
    </source>
</evidence>
<dbReference type="EMBL" id="QDEB01052694">
    <property type="protein sequence ID" value="RZC37443.1"/>
    <property type="molecule type" value="Genomic_DNA"/>
</dbReference>
<evidence type="ECO:0000256" key="1">
    <source>
        <dbReference type="ARBA" id="ARBA00022614"/>
    </source>
</evidence>
<organism evidence="6 7">
    <name type="scientific">Asbolus verrucosus</name>
    <name type="common">Desert ironclad beetle</name>
    <dbReference type="NCBI Taxonomy" id="1661398"/>
    <lineage>
        <taxon>Eukaryota</taxon>
        <taxon>Metazoa</taxon>
        <taxon>Ecdysozoa</taxon>
        <taxon>Arthropoda</taxon>
        <taxon>Hexapoda</taxon>
        <taxon>Insecta</taxon>
        <taxon>Pterygota</taxon>
        <taxon>Neoptera</taxon>
        <taxon>Endopterygota</taxon>
        <taxon>Coleoptera</taxon>
        <taxon>Polyphaga</taxon>
        <taxon>Cucujiformia</taxon>
        <taxon>Tenebrionidae</taxon>
        <taxon>Pimeliinae</taxon>
        <taxon>Asbolus</taxon>
    </lineage>
</organism>
<dbReference type="STRING" id="1661398.A0A482VXY5"/>
<feature type="transmembrane region" description="Helical" evidence="4">
    <location>
        <begin position="252"/>
        <end position="270"/>
    </location>
</feature>
<dbReference type="SUPFAM" id="SSF52058">
    <property type="entry name" value="L domain-like"/>
    <property type="match status" value="1"/>
</dbReference>
<feature type="domain" description="LRRNT" evidence="5">
    <location>
        <begin position="51"/>
        <end position="99"/>
    </location>
</feature>
<evidence type="ECO:0000256" key="4">
    <source>
        <dbReference type="SAM" id="Phobius"/>
    </source>
</evidence>
<evidence type="ECO:0000313" key="6">
    <source>
        <dbReference type="EMBL" id="RZC37443.1"/>
    </source>
</evidence>
<evidence type="ECO:0000313" key="7">
    <source>
        <dbReference type="Proteomes" id="UP000292052"/>
    </source>
</evidence>
<dbReference type="PANTHER" id="PTHR24369">
    <property type="entry name" value="ANTIGEN BSP, PUTATIVE-RELATED"/>
    <property type="match status" value="1"/>
</dbReference>
<dbReference type="GO" id="GO:0005886">
    <property type="term" value="C:plasma membrane"/>
    <property type="evidence" value="ECO:0007669"/>
    <property type="project" value="TreeGrafter"/>
</dbReference>
<gene>
    <name evidence="6" type="ORF">BDFB_010630</name>
</gene>
<dbReference type="InterPro" id="IPR050541">
    <property type="entry name" value="LRR_TM_domain-containing"/>
</dbReference>
<dbReference type="InterPro" id="IPR000372">
    <property type="entry name" value="LRRNT"/>
</dbReference>
<dbReference type="Proteomes" id="UP000292052">
    <property type="component" value="Unassembled WGS sequence"/>
</dbReference>
<protein>
    <submittedName>
        <fullName evidence="6">Singed wings 2</fullName>
    </submittedName>
</protein>